<gene>
    <name evidence="7" type="primary">ruvX</name>
    <name evidence="7" type="ORF">LS72_000975</name>
</gene>
<dbReference type="GO" id="GO:0004518">
    <property type="term" value="F:nuclease activity"/>
    <property type="evidence" value="ECO:0007669"/>
    <property type="project" value="UniProtKB-KW"/>
</dbReference>
<keyword evidence="8" id="KW-1185">Reference proteome</keyword>
<reference evidence="7 8" key="1">
    <citation type="journal article" date="2014" name="Genome Announc.">
        <title>Draft genome sequences of eight enterohepatic helicobacter species isolated from both laboratory and wild rodents.</title>
        <authorList>
            <person name="Sheh A."/>
            <person name="Shen Z."/>
            <person name="Fox J.G."/>
        </authorList>
    </citation>
    <scope>NUCLEOTIDE SEQUENCE [LARGE SCALE GENOMIC DNA]</scope>
    <source>
        <strain evidence="7 8">MIT-03-7007</strain>
    </source>
</reference>
<dbReference type="InterPro" id="IPR012337">
    <property type="entry name" value="RNaseH-like_sf"/>
</dbReference>
<dbReference type="InterPro" id="IPR005227">
    <property type="entry name" value="YqgF"/>
</dbReference>
<comment type="function">
    <text evidence="5">Could be a nuclease involved in processing of the 5'-end of pre-16S rRNA.</text>
</comment>
<evidence type="ECO:0000256" key="1">
    <source>
        <dbReference type="ARBA" id="ARBA00022490"/>
    </source>
</evidence>
<dbReference type="NCBIfam" id="NF001026">
    <property type="entry name" value="PRK00109.2-2"/>
    <property type="match status" value="1"/>
</dbReference>
<dbReference type="GO" id="GO:0000967">
    <property type="term" value="P:rRNA 5'-end processing"/>
    <property type="evidence" value="ECO:0007669"/>
    <property type="project" value="UniProtKB-UniRule"/>
</dbReference>
<dbReference type="GO" id="GO:0005829">
    <property type="term" value="C:cytosol"/>
    <property type="evidence" value="ECO:0007669"/>
    <property type="project" value="TreeGrafter"/>
</dbReference>
<sequence length="131" mass="14778">MKNILAIDVGLKRIGLAKYVQNIPLPITPILRKNRNQAAKALQDFVISNKIDILVVGIPKESNSDMEMRIKHFIGLLNLPQEIEICFIDESFSSVEALEKARGNKRFKSKDGKLDSLAALMILERYLIGKE</sequence>
<evidence type="ECO:0000259" key="6">
    <source>
        <dbReference type="SMART" id="SM00732"/>
    </source>
</evidence>
<evidence type="ECO:0000256" key="3">
    <source>
        <dbReference type="ARBA" id="ARBA00022722"/>
    </source>
</evidence>
<dbReference type="Pfam" id="PF03652">
    <property type="entry name" value="RuvX"/>
    <property type="match status" value="1"/>
</dbReference>
<dbReference type="Proteomes" id="UP000029920">
    <property type="component" value="Unassembled WGS sequence"/>
</dbReference>
<keyword evidence="3 5" id="KW-0540">Nuclease</keyword>
<evidence type="ECO:0000313" key="7">
    <source>
        <dbReference type="EMBL" id="TLE16990.1"/>
    </source>
</evidence>
<dbReference type="SMART" id="SM00732">
    <property type="entry name" value="YqgFc"/>
    <property type="match status" value="1"/>
</dbReference>
<dbReference type="AlphaFoldDB" id="A0A4U8UKD1"/>
<dbReference type="RefSeq" id="WP_138154885.1">
    <property type="nucleotide sequence ID" value="NZ_JRPC02000002.1"/>
</dbReference>
<comment type="subcellular location">
    <subcellularLocation>
        <location evidence="5">Cytoplasm</location>
    </subcellularLocation>
</comment>
<dbReference type="CDD" id="cd16964">
    <property type="entry name" value="YqgF"/>
    <property type="match status" value="1"/>
</dbReference>
<dbReference type="InterPro" id="IPR006641">
    <property type="entry name" value="YqgF/RNaseH-like_dom"/>
</dbReference>
<keyword evidence="4 5" id="KW-0378">Hydrolase</keyword>
<comment type="caution">
    <text evidence="7">The sequence shown here is derived from an EMBL/GenBank/DDBJ whole genome shotgun (WGS) entry which is preliminary data.</text>
</comment>
<dbReference type="Gene3D" id="3.30.420.140">
    <property type="entry name" value="YqgF/RNase H-like domain"/>
    <property type="match status" value="1"/>
</dbReference>
<accession>A0A4U8UKD1</accession>
<comment type="similarity">
    <text evidence="5">Belongs to the YqgF HJR family.</text>
</comment>
<evidence type="ECO:0000256" key="2">
    <source>
        <dbReference type="ARBA" id="ARBA00022517"/>
    </source>
</evidence>
<dbReference type="FunFam" id="3.30.420.140:FF:000013">
    <property type="entry name" value="Putative pre-16S rRNA nuclease"/>
    <property type="match status" value="1"/>
</dbReference>
<keyword evidence="2 5" id="KW-0690">Ribosome biogenesis</keyword>
<protein>
    <recommendedName>
        <fullName evidence="5">Putative pre-16S rRNA nuclease</fullName>
        <ecNumber evidence="5">3.1.-.-</ecNumber>
    </recommendedName>
</protein>
<proteinExistence type="inferred from homology"/>
<dbReference type="HAMAP" id="MF_00651">
    <property type="entry name" value="Nuclease_YqgF"/>
    <property type="match status" value="1"/>
</dbReference>
<dbReference type="InterPro" id="IPR037027">
    <property type="entry name" value="YqgF/RNaseH-like_dom_sf"/>
</dbReference>
<dbReference type="PANTHER" id="PTHR33317:SF4">
    <property type="entry name" value="POLYNUCLEOTIDYL TRANSFERASE, RIBONUCLEASE H-LIKE SUPERFAMILY PROTEIN"/>
    <property type="match status" value="1"/>
</dbReference>
<dbReference type="PANTHER" id="PTHR33317">
    <property type="entry name" value="POLYNUCLEOTIDYL TRANSFERASE, RIBONUCLEASE H-LIKE SUPERFAMILY PROTEIN"/>
    <property type="match status" value="1"/>
</dbReference>
<dbReference type="SUPFAM" id="SSF53098">
    <property type="entry name" value="Ribonuclease H-like"/>
    <property type="match status" value="1"/>
</dbReference>
<keyword evidence="1 5" id="KW-0963">Cytoplasm</keyword>
<name>A0A4U8UKD1_9HELI</name>
<evidence type="ECO:0000256" key="5">
    <source>
        <dbReference type="HAMAP-Rule" id="MF_00651"/>
    </source>
</evidence>
<dbReference type="NCBIfam" id="TIGR00250">
    <property type="entry name" value="RNAse_H_YqgF"/>
    <property type="match status" value="1"/>
</dbReference>
<feature type="domain" description="YqgF/RNase H-like" evidence="6">
    <location>
        <begin position="2"/>
        <end position="97"/>
    </location>
</feature>
<dbReference type="EMBL" id="JRPC02000002">
    <property type="protein sequence ID" value="TLE16990.1"/>
    <property type="molecule type" value="Genomic_DNA"/>
</dbReference>
<dbReference type="GO" id="GO:0016788">
    <property type="term" value="F:hydrolase activity, acting on ester bonds"/>
    <property type="evidence" value="ECO:0007669"/>
    <property type="project" value="UniProtKB-UniRule"/>
</dbReference>
<dbReference type="EC" id="3.1.-.-" evidence="5"/>
<evidence type="ECO:0000256" key="4">
    <source>
        <dbReference type="ARBA" id="ARBA00022801"/>
    </source>
</evidence>
<organism evidence="7 8">
    <name type="scientific">Helicobacter apodemus</name>
    <dbReference type="NCBI Taxonomy" id="135569"/>
    <lineage>
        <taxon>Bacteria</taxon>
        <taxon>Pseudomonadati</taxon>
        <taxon>Campylobacterota</taxon>
        <taxon>Epsilonproteobacteria</taxon>
        <taxon>Campylobacterales</taxon>
        <taxon>Helicobacteraceae</taxon>
        <taxon>Helicobacter</taxon>
    </lineage>
</organism>
<evidence type="ECO:0000313" key="8">
    <source>
        <dbReference type="Proteomes" id="UP000029920"/>
    </source>
</evidence>